<comment type="caution">
    <text evidence="1">The sequence shown here is derived from an EMBL/GenBank/DDBJ whole genome shotgun (WGS) entry which is preliminary data.</text>
</comment>
<dbReference type="AlphaFoldDB" id="A0AAD2G833"/>
<accession>A0AAD2G833</accession>
<evidence type="ECO:0000313" key="2">
    <source>
        <dbReference type="Proteomes" id="UP001295423"/>
    </source>
</evidence>
<keyword evidence="2" id="KW-1185">Reference proteome</keyword>
<evidence type="ECO:0000313" key="1">
    <source>
        <dbReference type="EMBL" id="CAJ1965644.1"/>
    </source>
</evidence>
<reference evidence="1" key="1">
    <citation type="submission" date="2023-08" db="EMBL/GenBank/DDBJ databases">
        <authorList>
            <person name="Audoor S."/>
            <person name="Bilcke G."/>
        </authorList>
    </citation>
    <scope>NUCLEOTIDE SEQUENCE</scope>
</reference>
<name>A0AAD2G833_9STRA</name>
<dbReference type="EMBL" id="CAKOGP040002214">
    <property type="protein sequence ID" value="CAJ1965644.1"/>
    <property type="molecule type" value="Genomic_DNA"/>
</dbReference>
<gene>
    <name evidence="1" type="ORF">CYCCA115_LOCUS21237</name>
</gene>
<protein>
    <submittedName>
        <fullName evidence="1">Uncharacterized protein</fullName>
    </submittedName>
</protein>
<organism evidence="1 2">
    <name type="scientific">Cylindrotheca closterium</name>
    <dbReference type="NCBI Taxonomy" id="2856"/>
    <lineage>
        <taxon>Eukaryota</taxon>
        <taxon>Sar</taxon>
        <taxon>Stramenopiles</taxon>
        <taxon>Ochrophyta</taxon>
        <taxon>Bacillariophyta</taxon>
        <taxon>Bacillariophyceae</taxon>
        <taxon>Bacillariophycidae</taxon>
        <taxon>Bacillariales</taxon>
        <taxon>Bacillariaceae</taxon>
        <taxon>Cylindrotheca</taxon>
    </lineage>
</organism>
<sequence>MKAGTMQLLKVQARQKFQLPTTWNPSDETIRTRLKKRIHTVNPRKGPKSPVDPSVERTVVEMATAFQKRTGRSMSQSGIIQLVNDLIKGKPILEQEIIDWQLLYCPHIRKRFETTKERPTSANLGPGWYKGFRERNPDFAMVVRNGTTI</sequence>
<proteinExistence type="predicted"/>
<dbReference type="Proteomes" id="UP001295423">
    <property type="component" value="Unassembled WGS sequence"/>
</dbReference>